<proteinExistence type="predicted"/>
<gene>
    <name evidence="1" type="ORF">RL72_01683</name>
    <name evidence="2" type="ORF">SAMN04488591_2072</name>
</gene>
<dbReference type="Proteomes" id="UP000033448">
    <property type="component" value="Unassembled WGS sequence"/>
</dbReference>
<evidence type="ECO:0000313" key="4">
    <source>
        <dbReference type="Proteomes" id="UP000198877"/>
    </source>
</evidence>
<evidence type="ECO:0000313" key="2">
    <source>
        <dbReference type="EMBL" id="SFR57192.1"/>
    </source>
</evidence>
<keyword evidence="3" id="KW-1185">Reference proteome</keyword>
<reference evidence="2" key="2">
    <citation type="submission" date="2016-10" db="EMBL/GenBank/DDBJ databases">
        <authorList>
            <person name="de Groot N.N."/>
        </authorList>
    </citation>
    <scope>NUCLEOTIDE SEQUENCE [LARGE SCALE GENOMIC DNA]</scope>
    <source>
        <strain evidence="2">CL127</strain>
    </source>
</reference>
<reference evidence="4" key="3">
    <citation type="submission" date="2016-10" db="EMBL/GenBank/DDBJ databases">
        <authorList>
            <person name="Varghese N."/>
            <person name="Submissions S."/>
        </authorList>
    </citation>
    <scope>NUCLEOTIDE SEQUENCE [LARGE SCALE GENOMIC DNA]</scope>
    <source>
        <strain evidence="4">CL127</strain>
    </source>
</reference>
<evidence type="ECO:0000313" key="1">
    <source>
        <dbReference type="EMBL" id="KJL24601.1"/>
    </source>
</evidence>
<dbReference type="PATRIC" id="fig|582680.7.peg.1723"/>
<dbReference type="EMBL" id="JYIT01000073">
    <property type="protein sequence ID" value="KJL24601.1"/>
    <property type="molecule type" value="Genomic_DNA"/>
</dbReference>
<accession>A0A1I6HRV1</accession>
<dbReference type="AlphaFoldDB" id="A0A0F0KZ63"/>
<protein>
    <submittedName>
        <fullName evidence="1">Uncharacterized protein</fullName>
    </submittedName>
</protein>
<dbReference type="Proteomes" id="UP000198877">
    <property type="component" value="Unassembled WGS sequence"/>
</dbReference>
<evidence type="ECO:0000313" key="3">
    <source>
        <dbReference type="Proteomes" id="UP000033448"/>
    </source>
</evidence>
<sequence>MIPQTYTAELRDRPFGPVVERLEGLVLIERRPEDVLRRVVEHDGRRWVKVYDIEPEERDGRLFSYLLAYEGPEDIGTDEEER</sequence>
<dbReference type="EMBL" id="FOYR01000002">
    <property type="protein sequence ID" value="SFR57192.1"/>
    <property type="molecule type" value="Genomic_DNA"/>
</dbReference>
<accession>A0A0F0KZ63</accession>
<name>A0A0F0KZ63_9MICO</name>
<reference evidence="1 3" key="1">
    <citation type="submission" date="2015-02" db="EMBL/GenBank/DDBJ databases">
        <title>Draft genome sequences of ten Microbacterium spp. with emphasis on heavy metal contaminated environments.</title>
        <authorList>
            <person name="Corretto E."/>
        </authorList>
    </citation>
    <scope>NUCLEOTIDE SEQUENCE [LARGE SCALE GENOMIC DNA]</scope>
    <source>
        <strain evidence="1 3">DSM 23848</strain>
    </source>
</reference>
<dbReference type="RefSeq" id="WP_045250388.1">
    <property type="nucleotide sequence ID" value="NZ_CBFSJS010000170.1"/>
</dbReference>
<organism evidence="1 3">
    <name type="scientific">Microbacterium azadirachtae</name>
    <dbReference type="NCBI Taxonomy" id="582680"/>
    <lineage>
        <taxon>Bacteria</taxon>
        <taxon>Bacillati</taxon>
        <taxon>Actinomycetota</taxon>
        <taxon>Actinomycetes</taxon>
        <taxon>Micrococcales</taxon>
        <taxon>Microbacteriaceae</taxon>
        <taxon>Microbacterium</taxon>
    </lineage>
</organism>